<dbReference type="GO" id="GO:0016836">
    <property type="term" value="F:hydro-lyase activity"/>
    <property type="evidence" value="ECO:0007669"/>
    <property type="project" value="UniProtKB-ARBA"/>
</dbReference>
<reference evidence="4" key="1">
    <citation type="submission" date="2022-07" db="EMBL/GenBank/DDBJ databases">
        <title>Phylogenomic reconstructions and comparative analyses of Kickxellomycotina fungi.</title>
        <authorList>
            <person name="Reynolds N.K."/>
            <person name="Stajich J.E."/>
            <person name="Barry K."/>
            <person name="Grigoriev I.V."/>
            <person name="Crous P."/>
            <person name="Smith M.E."/>
        </authorList>
    </citation>
    <scope>NUCLEOTIDE SEQUENCE</scope>
    <source>
        <strain evidence="4">NBRC 100468</strain>
    </source>
</reference>
<dbReference type="InterPro" id="IPR018376">
    <property type="entry name" value="Enoyl-CoA_hyd/isom_CS"/>
</dbReference>
<dbReference type="AlphaFoldDB" id="A0A9W7ZZ82"/>
<dbReference type="SUPFAM" id="SSF52096">
    <property type="entry name" value="ClpP/crotonase"/>
    <property type="match status" value="1"/>
</dbReference>
<evidence type="ECO:0000256" key="3">
    <source>
        <dbReference type="RuleBase" id="RU003707"/>
    </source>
</evidence>
<evidence type="ECO:0000313" key="5">
    <source>
        <dbReference type="Proteomes" id="UP001150538"/>
    </source>
</evidence>
<dbReference type="GO" id="GO:0006635">
    <property type="term" value="P:fatty acid beta-oxidation"/>
    <property type="evidence" value="ECO:0007669"/>
    <property type="project" value="TreeGrafter"/>
</dbReference>
<dbReference type="OrthoDB" id="410701at2759"/>
<organism evidence="4 5">
    <name type="scientific">Mycoemilia scoparia</name>
    <dbReference type="NCBI Taxonomy" id="417184"/>
    <lineage>
        <taxon>Eukaryota</taxon>
        <taxon>Fungi</taxon>
        <taxon>Fungi incertae sedis</taxon>
        <taxon>Zoopagomycota</taxon>
        <taxon>Kickxellomycotina</taxon>
        <taxon>Kickxellomycetes</taxon>
        <taxon>Kickxellales</taxon>
        <taxon>Kickxellaceae</taxon>
        <taxon>Mycoemilia</taxon>
    </lineage>
</organism>
<dbReference type="Proteomes" id="UP001150538">
    <property type="component" value="Unassembled WGS sequence"/>
</dbReference>
<dbReference type="InterPro" id="IPR001753">
    <property type="entry name" value="Enoyl-CoA_hydra/iso"/>
</dbReference>
<dbReference type="PANTHER" id="PTHR11941:SF171">
    <property type="entry name" value="SD19268P"/>
    <property type="match status" value="1"/>
</dbReference>
<proteinExistence type="inferred from homology"/>
<gene>
    <name evidence="4" type="ORF">H4219_001824</name>
</gene>
<accession>A0A9W7ZZ82</accession>
<protein>
    <submittedName>
        <fullName evidence="4">Uncharacterized protein</fullName>
    </submittedName>
</protein>
<dbReference type="Gene3D" id="1.10.12.10">
    <property type="entry name" value="Lyase 2-enoyl-coa Hydratase, Chain A, domain 2"/>
    <property type="match status" value="1"/>
</dbReference>
<dbReference type="InterPro" id="IPR029045">
    <property type="entry name" value="ClpP/crotonase-like_dom_sf"/>
</dbReference>
<evidence type="ECO:0000313" key="4">
    <source>
        <dbReference type="EMBL" id="KAJ1919683.1"/>
    </source>
</evidence>
<name>A0A9W7ZZ82_9FUNG</name>
<dbReference type="EMBL" id="JANBPU010000023">
    <property type="protein sequence ID" value="KAJ1919683.1"/>
    <property type="molecule type" value="Genomic_DNA"/>
</dbReference>
<dbReference type="PANTHER" id="PTHR11941">
    <property type="entry name" value="ENOYL-COA HYDRATASE-RELATED"/>
    <property type="match status" value="1"/>
</dbReference>
<comment type="caution">
    <text evidence="4">The sequence shown here is derived from an EMBL/GenBank/DDBJ whole genome shotgun (WGS) entry which is preliminary data.</text>
</comment>
<dbReference type="Gene3D" id="3.90.226.10">
    <property type="entry name" value="2-enoyl-CoA Hydratase, Chain A, domain 1"/>
    <property type="match status" value="1"/>
</dbReference>
<dbReference type="InterPro" id="IPR014748">
    <property type="entry name" value="Enoyl-CoA_hydra_C"/>
</dbReference>
<dbReference type="PROSITE" id="PS00166">
    <property type="entry name" value="ENOYL_COA_HYDRATASE"/>
    <property type="match status" value="1"/>
</dbReference>
<comment type="similarity">
    <text evidence="1 3">Belongs to the enoyl-CoA hydratase/isomerase family.</text>
</comment>
<evidence type="ECO:0000256" key="2">
    <source>
        <dbReference type="ARBA" id="ARBA00023239"/>
    </source>
</evidence>
<evidence type="ECO:0000256" key="1">
    <source>
        <dbReference type="ARBA" id="ARBA00005254"/>
    </source>
</evidence>
<keyword evidence="5" id="KW-1185">Reference proteome</keyword>
<dbReference type="CDD" id="cd06558">
    <property type="entry name" value="crotonase-like"/>
    <property type="match status" value="1"/>
</dbReference>
<dbReference type="FunFam" id="1.10.12.10:FF:000001">
    <property type="entry name" value="Probable enoyl-CoA hydratase, mitochondrial"/>
    <property type="match status" value="1"/>
</dbReference>
<dbReference type="GO" id="GO:0005739">
    <property type="term" value="C:mitochondrion"/>
    <property type="evidence" value="ECO:0007669"/>
    <property type="project" value="TreeGrafter"/>
</dbReference>
<keyword evidence="2" id="KW-0456">Lyase</keyword>
<dbReference type="Pfam" id="PF00378">
    <property type="entry name" value="ECH_1"/>
    <property type="match status" value="1"/>
</dbReference>
<sequence length="181" mass="19045">MSVTLKVPTIAAIDGPALGGGLEMSLCCDFRFAGPTSVLGLPETSLGIIPGAGGTQRLSRLIGASKAKQLIFTALRFGPEQGRSLGIIDTLFQNGSKFGSGDELHSSTGIEQALKLASSIISQAPLAVKMAKQAIDLGITQELVSGLETEQLCYAPLLDTKDRLEGLQAFKEKRKPIYKGI</sequence>